<organism evidence="5 6">
    <name type="scientific">Psychroflexus salarius</name>
    <dbReference type="NCBI Taxonomy" id="1155689"/>
    <lineage>
        <taxon>Bacteria</taxon>
        <taxon>Pseudomonadati</taxon>
        <taxon>Bacteroidota</taxon>
        <taxon>Flavobacteriia</taxon>
        <taxon>Flavobacteriales</taxon>
        <taxon>Flavobacteriaceae</taxon>
        <taxon>Psychroflexus</taxon>
    </lineage>
</organism>
<accession>A0A1M4XHD9</accession>
<dbReference type="FunFam" id="3.40.630.30:FF:000064">
    <property type="entry name" value="GNAT family acetyltransferase"/>
    <property type="match status" value="1"/>
</dbReference>
<dbReference type="STRING" id="1155689.SAMN05444278_1093"/>
<keyword evidence="2 5" id="KW-0808">Transferase</keyword>
<dbReference type="EMBL" id="FQTW01000009">
    <property type="protein sequence ID" value="SHE92723.1"/>
    <property type="molecule type" value="Genomic_DNA"/>
</dbReference>
<sequence>MEFQIRLATAEDMPQVLNLIKELAEFENEPNAVEVSVDDLKTYGFGKDALFKCFVAEIDATIVGMALFYPRFSTWKGETYHLEDLIVTQSQRGKGIGKALLEALILHAKTNAIKRVEWVVLDWNSNAIEFYESYGATVFKEWRTVQLDEAQIKNINL</sequence>
<dbReference type="GO" id="GO:0008080">
    <property type="term" value="F:N-acetyltransferase activity"/>
    <property type="evidence" value="ECO:0007669"/>
    <property type="project" value="UniProtKB-ARBA"/>
</dbReference>
<name>A0A1M4XHD9_9FLAO</name>
<dbReference type="Pfam" id="PF00583">
    <property type="entry name" value="Acetyltransf_1"/>
    <property type="match status" value="1"/>
</dbReference>
<dbReference type="CDD" id="cd04301">
    <property type="entry name" value="NAT_SF"/>
    <property type="match status" value="1"/>
</dbReference>
<gene>
    <name evidence="5" type="ORF">SAMN05444278_1093</name>
</gene>
<evidence type="ECO:0000313" key="5">
    <source>
        <dbReference type="EMBL" id="SHE92723.1"/>
    </source>
</evidence>
<comment type="similarity">
    <text evidence="1">Belongs to the acetyltransferase family.</text>
</comment>
<dbReference type="OrthoDB" id="9805924at2"/>
<evidence type="ECO:0000256" key="1">
    <source>
        <dbReference type="ARBA" id="ARBA00008694"/>
    </source>
</evidence>
<proteinExistence type="inferred from homology"/>
<dbReference type="Proteomes" id="UP000184462">
    <property type="component" value="Unassembled WGS sequence"/>
</dbReference>
<reference evidence="5 6" key="1">
    <citation type="submission" date="2016-11" db="EMBL/GenBank/DDBJ databases">
        <authorList>
            <person name="Jaros S."/>
            <person name="Januszkiewicz K."/>
            <person name="Wedrychowicz H."/>
        </authorList>
    </citation>
    <scope>NUCLEOTIDE SEQUENCE [LARGE SCALE GENOMIC DNA]</scope>
    <source>
        <strain evidence="5 6">DSM 25661</strain>
    </source>
</reference>
<evidence type="ECO:0000313" key="6">
    <source>
        <dbReference type="Proteomes" id="UP000184462"/>
    </source>
</evidence>
<evidence type="ECO:0000256" key="2">
    <source>
        <dbReference type="ARBA" id="ARBA00022679"/>
    </source>
</evidence>
<dbReference type="InterPro" id="IPR000182">
    <property type="entry name" value="GNAT_dom"/>
</dbReference>
<dbReference type="PANTHER" id="PTHR10545">
    <property type="entry name" value="DIAMINE N-ACETYLTRANSFERASE"/>
    <property type="match status" value="1"/>
</dbReference>
<dbReference type="InterPro" id="IPR016181">
    <property type="entry name" value="Acyl_CoA_acyltransferase"/>
</dbReference>
<dbReference type="RefSeq" id="WP_073193480.1">
    <property type="nucleotide sequence ID" value="NZ_FQTW01000009.1"/>
</dbReference>
<keyword evidence="6" id="KW-1185">Reference proteome</keyword>
<feature type="domain" description="N-acetyltransferase" evidence="4">
    <location>
        <begin position="3"/>
        <end position="157"/>
    </location>
</feature>
<dbReference type="Gene3D" id="3.40.630.30">
    <property type="match status" value="1"/>
</dbReference>
<evidence type="ECO:0000256" key="3">
    <source>
        <dbReference type="ARBA" id="ARBA00023315"/>
    </source>
</evidence>
<dbReference type="AlphaFoldDB" id="A0A1M4XHD9"/>
<protein>
    <submittedName>
        <fullName evidence="5">Predicted N-acetyltransferase YhbS</fullName>
    </submittedName>
</protein>
<evidence type="ECO:0000259" key="4">
    <source>
        <dbReference type="PROSITE" id="PS51186"/>
    </source>
</evidence>
<dbReference type="PROSITE" id="PS51186">
    <property type="entry name" value="GNAT"/>
    <property type="match status" value="1"/>
</dbReference>
<dbReference type="PANTHER" id="PTHR10545:SF29">
    <property type="entry name" value="GH14572P-RELATED"/>
    <property type="match status" value="1"/>
</dbReference>
<dbReference type="InterPro" id="IPR051016">
    <property type="entry name" value="Diverse_Substrate_AcTransf"/>
</dbReference>
<keyword evidence="3" id="KW-0012">Acyltransferase</keyword>
<dbReference type="SUPFAM" id="SSF55729">
    <property type="entry name" value="Acyl-CoA N-acyltransferases (Nat)"/>
    <property type="match status" value="1"/>
</dbReference>